<keyword evidence="6" id="KW-0288">FMN</keyword>
<evidence type="ECO:0000256" key="9">
    <source>
        <dbReference type="ARBA" id="ARBA00022741"/>
    </source>
</evidence>
<accession>A0A5D4H2Q5</accession>
<evidence type="ECO:0000313" key="14">
    <source>
        <dbReference type="EMBL" id="TYR34928.1"/>
    </source>
</evidence>
<reference evidence="14 15" key="2">
    <citation type="submission" date="2019-09" db="EMBL/GenBank/DDBJ databases">
        <title>Mesorhizobium sp. MaA-C15 isolated from Microcystis aeruginosa.</title>
        <authorList>
            <person name="Jeong S.E."/>
            <person name="Jin H.M."/>
            <person name="Jeon C.O."/>
        </authorList>
    </citation>
    <scope>NUCLEOTIDE SEQUENCE [LARGE SCALE GENOMIC DNA]</scope>
    <source>
        <strain evidence="14 15">MaA-C15</strain>
    </source>
</reference>
<keyword evidence="7" id="KW-0808">Transferase</keyword>
<dbReference type="Gene3D" id="3.30.450.20">
    <property type="entry name" value="PAS domain"/>
    <property type="match status" value="1"/>
</dbReference>
<evidence type="ECO:0000256" key="2">
    <source>
        <dbReference type="ARBA" id="ARBA00012438"/>
    </source>
</evidence>
<dbReference type="RefSeq" id="WP_148913344.1">
    <property type="nucleotide sequence ID" value="NZ_VSZS01000054.1"/>
</dbReference>
<dbReference type="OrthoDB" id="9816309at2"/>
<dbReference type="InterPro" id="IPR011102">
    <property type="entry name" value="Sig_transdc_His_kinase_HWE"/>
</dbReference>
<keyword evidence="15" id="KW-1185">Reference proteome</keyword>
<dbReference type="InterPro" id="IPR000700">
    <property type="entry name" value="PAS-assoc_C"/>
</dbReference>
<keyword evidence="8" id="KW-0677">Repeat</keyword>
<dbReference type="SUPFAM" id="SSF55785">
    <property type="entry name" value="PYP-like sensor domain (PAS domain)"/>
    <property type="match status" value="1"/>
</dbReference>
<dbReference type="SMART" id="SM00911">
    <property type="entry name" value="HWE_HK"/>
    <property type="match status" value="1"/>
</dbReference>
<dbReference type="Proteomes" id="UP000323258">
    <property type="component" value="Unassembled WGS sequence"/>
</dbReference>
<dbReference type="EMBL" id="VSZS01000054">
    <property type="protein sequence ID" value="TYR34928.1"/>
    <property type="molecule type" value="Genomic_DNA"/>
</dbReference>
<dbReference type="EC" id="2.7.13.3" evidence="2"/>
<proteinExistence type="predicted"/>
<keyword evidence="12" id="KW-0843">Virulence</keyword>
<evidence type="ECO:0000256" key="5">
    <source>
        <dbReference type="ARBA" id="ARBA00022630"/>
    </source>
</evidence>
<evidence type="ECO:0000256" key="12">
    <source>
        <dbReference type="ARBA" id="ARBA00023026"/>
    </source>
</evidence>
<evidence type="ECO:0000259" key="13">
    <source>
        <dbReference type="PROSITE" id="PS50113"/>
    </source>
</evidence>
<keyword evidence="11" id="KW-0067">ATP-binding</keyword>
<evidence type="ECO:0000256" key="10">
    <source>
        <dbReference type="ARBA" id="ARBA00022777"/>
    </source>
</evidence>
<comment type="catalytic activity">
    <reaction evidence="1">
        <text>ATP + protein L-histidine = ADP + protein N-phospho-L-histidine.</text>
        <dbReference type="EC" id="2.7.13.3"/>
    </reaction>
</comment>
<dbReference type="GO" id="GO:0004673">
    <property type="term" value="F:protein histidine kinase activity"/>
    <property type="evidence" value="ECO:0007669"/>
    <property type="project" value="UniProtKB-EC"/>
</dbReference>
<dbReference type="InterPro" id="IPR013656">
    <property type="entry name" value="PAS_4"/>
</dbReference>
<dbReference type="PROSITE" id="PS50113">
    <property type="entry name" value="PAC"/>
    <property type="match status" value="1"/>
</dbReference>
<organism evidence="14 15">
    <name type="scientific">Neoaquamicrobium microcysteis</name>
    <dbReference type="NCBI Taxonomy" id="2682781"/>
    <lineage>
        <taxon>Bacteria</taxon>
        <taxon>Pseudomonadati</taxon>
        <taxon>Pseudomonadota</taxon>
        <taxon>Alphaproteobacteria</taxon>
        <taxon>Hyphomicrobiales</taxon>
        <taxon>Phyllobacteriaceae</taxon>
        <taxon>Neoaquamicrobium</taxon>
    </lineage>
</organism>
<dbReference type="GO" id="GO:0005524">
    <property type="term" value="F:ATP binding"/>
    <property type="evidence" value="ECO:0007669"/>
    <property type="project" value="UniProtKB-KW"/>
</dbReference>
<evidence type="ECO:0000256" key="11">
    <source>
        <dbReference type="ARBA" id="ARBA00022840"/>
    </source>
</evidence>
<evidence type="ECO:0000256" key="7">
    <source>
        <dbReference type="ARBA" id="ARBA00022679"/>
    </source>
</evidence>
<dbReference type="PANTHER" id="PTHR41523:SF7">
    <property type="entry name" value="HISTIDINE KINASE"/>
    <property type="match status" value="1"/>
</dbReference>
<keyword evidence="5" id="KW-0285">Flavoprotein</keyword>
<evidence type="ECO:0000256" key="1">
    <source>
        <dbReference type="ARBA" id="ARBA00000085"/>
    </source>
</evidence>
<evidence type="ECO:0000256" key="4">
    <source>
        <dbReference type="ARBA" id="ARBA00022553"/>
    </source>
</evidence>
<dbReference type="AlphaFoldDB" id="A0A5D4H2Q5"/>
<dbReference type="Pfam" id="PF07536">
    <property type="entry name" value="HWE_HK"/>
    <property type="match status" value="1"/>
</dbReference>
<comment type="caution">
    <text evidence="14">The sequence shown here is derived from an EMBL/GenBank/DDBJ whole genome shotgun (WGS) entry which is preliminary data.</text>
</comment>
<keyword evidence="10" id="KW-0418">Kinase</keyword>
<feature type="domain" description="PAC" evidence="13">
    <location>
        <begin position="67"/>
        <end position="118"/>
    </location>
</feature>
<evidence type="ECO:0000313" key="15">
    <source>
        <dbReference type="Proteomes" id="UP000323258"/>
    </source>
</evidence>
<sequence length="316" mass="34954">MLRALRNTGIIVIYQTTDLRVRWGQNVPAEWSADDIAGKTDSDFMPGNSVDRIIERKHAVLASGAPEMLEFRAGTEDGGRWYDMWIDADLDDDGVISGVVTTIVEVTERKRREQTLRTLLREVSHRSKNLLAIIQSIATQTGRYSPSIDAFLDRFRGRLQSLASSQDLVTSSNWRGAMLSELVEGQIARYRGEAHNGVTLEGVDVYLNPNAALHIGLALHELVVNSMSHGALAHPNGRARLVSTLKPGEGDGAAPSLVLTWSEHTDASEMQEEKRFGSVALERVVPLSLEGKAEFEFTDDRLNYRLEVPAANFEAD</sequence>
<name>A0A5D4H2Q5_9HYPH</name>
<protein>
    <recommendedName>
        <fullName evidence="3">Blue-light-activated histidine kinase</fullName>
        <ecNumber evidence="2">2.7.13.3</ecNumber>
    </recommendedName>
</protein>
<reference evidence="14 15" key="1">
    <citation type="submission" date="2019-08" db="EMBL/GenBank/DDBJ databases">
        <authorList>
            <person name="Seo Y.L."/>
        </authorList>
    </citation>
    <scope>NUCLEOTIDE SEQUENCE [LARGE SCALE GENOMIC DNA]</scope>
    <source>
        <strain evidence="14 15">MaA-C15</strain>
    </source>
</reference>
<dbReference type="InterPro" id="IPR035965">
    <property type="entry name" value="PAS-like_dom_sf"/>
</dbReference>
<dbReference type="Pfam" id="PF08448">
    <property type="entry name" value="PAS_4"/>
    <property type="match status" value="1"/>
</dbReference>
<dbReference type="PANTHER" id="PTHR41523">
    <property type="entry name" value="TWO-COMPONENT SYSTEM SENSOR PROTEIN"/>
    <property type="match status" value="1"/>
</dbReference>
<keyword evidence="9" id="KW-0547">Nucleotide-binding</keyword>
<gene>
    <name evidence="14" type="ORF">FY036_03670</name>
</gene>
<dbReference type="InterPro" id="IPR000014">
    <property type="entry name" value="PAS"/>
</dbReference>
<keyword evidence="4" id="KW-0597">Phosphoprotein</keyword>
<dbReference type="CDD" id="cd00130">
    <property type="entry name" value="PAS"/>
    <property type="match status" value="1"/>
</dbReference>
<evidence type="ECO:0000256" key="3">
    <source>
        <dbReference type="ARBA" id="ARBA00021740"/>
    </source>
</evidence>
<evidence type="ECO:0000256" key="6">
    <source>
        <dbReference type="ARBA" id="ARBA00022643"/>
    </source>
</evidence>
<evidence type="ECO:0000256" key="8">
    <source>
        <dbReference type="ARBA" id="ARBA00022737"/>
    </source>
</evidence>